<evidence type="ECO:0000313" key="3">
    <source>
        <dbReference type="Proteomes" id="UP000664277"/>
    </source>
</evidence>
<protein>
    <submittedName>
        <fullName evidence="2">Uncharacterized protein</fullName>
    </submittedName>
</protein>
<reference evidence="2" key="1">
    <citation type="submission" date="2021-02" db="EMBL/GenBank/DDBJ databases">
        <title>Genome-Resolved Metagenomics of a Microbial Community Performing Photosynthetic Biological Nutrient Removal.</title>
        <authorList>
            <person name="Mcdaniel E.A."/>
        </authorList>
    </citation>
    <scope>NUCLEOTIDE SEQUENCE</scope>
    <source>
        <strain evidence="2">UWPOB_OBS1</strain>
    </source>
</reference>
<feature type="region of interest" description="Disordered" evidence="1">
    <location>
        <begin position="1"/>
        <end position="22"/>
    </location>
</feature>
<dbReference type="AlphaFoldDB" id="A0A8J7PDU4"/>
<dbReference type="Proteomes" id="UP000664277">
    <property type="component" value="Unassembled WGS sequence"/>
</dbReference>
<organism evidence="2 3">
    <name type="scientific">Candidatus Obscuribacter phosphatis</name>
    <dbReference type="NCBI Taxonomy" id="1906157"/>
    <lineage>
        <taxon>Bacteria</taxon>
        <taxon>Bacillati</taxon>
        <taxon>Candidatus Melainabacteria</taxon>
        <taxon>Candidatus Obscuribacterales</taxon>
        <taxon>Candidatus Obscuribacteraceae</taxon>
        <taxon>Candidatus Obscuribacter</taxon>
    </lineage>
</organism>
<gene>
    <name evidence="2" type="ORF">J0M35_13425</name>
</gene>
<feature type="compositionally biased region" description="Basic and acidic residues" evidence="1">
    <location>
        <begin position="10"/>
        <end position="19"/>
    </location>
</feature>
<comment type="caution">
    <text evidence="2">The sequence shown here is derived from an EMBL/GenBank/DDBJ whole genome shotgun (WGS) entry which is preliminary data.</text>
</comment>
<sequence>MTDIGPNQEQKTESKEDSAKAAASAAQSSLFGEFFQSAKYQAVQRPYDGLNQLGGHIFGYEPVARELVKAPAPAESGSAAWYAQQAGAGLATVGEVLVLHRGLRSLAPGVKGSSLALGETALTGRMTAESLALSAGIYEGFTTVSRENNFYRDRLGTAFSSAASVYAFGKLHSEGGKLLASEKGALGLAQSYPRLASAATGFGAGGAAAFIGVESRARTLEGRWASMDEVKNGVAAGSLLGMAFGAGFRPVSPNPRGMMRDASLRPQKGP</sequence>
<accession>A0A8J7PDU4</accession>
<name>A0A8J7PDU4_9BACT</name>
<evidence type="ECO:0000256" key="1">
    <source>
        <dbReference type="SAM" id="MobiDB-lite"/>
    </source>
</evidence>
<dbReference type="EMBL" id="JAFLCK010000019">
    <property type="protein sequence ID" value="MBN8661361.1"/>
    <property type="molecule type" value="Genomic_DNA"/>
</dbReference>
<evidence type="ECO:0000313" key="2">
    <source>
        <dbReference type="EMBL" id="MBN8661361.1"/>
    </source>
</evidence>
<proteinExistence type="predicted"/>